<dbReference type="EMBL" id="HG792015">
    <property type="protein sequence ID" value="CDM28244.1"/>
    <property type="molecule type" value="Genomic_DNA"/>
</dbReference>
<feature type="region of interest" description="Disordered" evidence="1">
    <location>
        <begin position="1"/>
        <end position="111"/>
    </location>
</feature>
<protein>
    <submittedName>
        <fullName evidence="2">Genomic scaffold, ProqFM164S01</fullName>
    </submittedName>
</protein>
<sequence>MVRRSATHARTSRRLQKVLHTGRQSSTHRGIHPPKTDSKDEKETSELHAHAASQSKLYSSHGIWDPTPISTTTESAAARTSSLRQISEAATPQLSSNTFWPMSPGTVAGSESEVCEDLSSFFEIAGEFYFDPQPGSNIAAGADVGLASR</sequence>
<evidence type="ECO:0000313" key="2">
    <source>
        <dbReference type="EMBL" id="CDM28244.1"/>
    </source>
</evidence>
<dbReference type="STRING" id="1365484.W6Q237"/>
<organism evidence="2 3">
    <name type="scientific">Penicillium roqueforti (strain FM164)</name>
    <dbReference type="NCBI Taxonomy" id="1365484"/>
    <lineage>
        <taxon>Eukaryota</taxon>
        <taxon>Fungi</taxon>
        <taxon>Dikarya</taxon>
        <taxon>Ascomycota</taxon>
        <taxon>Pezizomycotina</taxon>
        <taxon>Eurotiomycetes</taxon>
        <taxon>Eurotiomycetidae</taxon>
        <taxon>Eurotiales</taxon>
        <taxon>Aspergillaceae</taxon>
        <taxon>Penicillium</taxon>
    </lineage>
</organism>
<feature type="compositionally biased region" description="Polar residues" evidence="1">
    <location>
        <begin position="83"/>
        <end position="100"/>
    </location>
</feature>
<feature type="compositionally biased region" description="Basic and acidic residues" evidence="1">
    <location>
        <begin position="34"/>
        <end position="49"/>
    </location>
</feature>
<dbReference type="Proteomes" id="UP000030686">
    <property type="component" value="Unassembled WGS sequence"/>
</dbReference>
<keyword evidence="3" id="KW-1185">Reference proteome</keyword>
<name>W6Q237_PENRF</name>
<gene>
    <name evidence="2" type="ORF">PROQFM164_S01g002055</name>
</gene>
<evidence type="ECO:0000313" key="3">
    <source>
        <dbReference type="Proteomes" id="UP000030686"/>
    </source>
</evidence>
<feature type="compositionally biased region" description="Basic residues" evidence="1">
    <location>
        <begin position="1"/>
        <end position="17"/>
    </location>
</feature>
<dbReference type="OrthoDB" id="39175at2759"/>
<dbReference type="AlphaFoldDB" id="W6Q237"/>
<evidence type="ECO:0000256" key="1">
    <source>
        <dbReference type="SAM" id="MobiDB-lite"/>
    </source>
</evidence>
<accession>W6Q237</accession>
<feature type="compositionally biased region" description="Low complexity" evidence="1">
    <location>
        <begin position="70"/>
        <end position="82"/>
    </location>
</feature>
<reference evidence="2" key="1">
    <citation type="journal article" date="2014" name="Nat. Commun.">
        <title>Multiple recent horizontal transfers of a large genomic region in cheese making fungi.</title>
        <authorList>
            <person name="Cheeseman K."/>
            <person name="Ropars J."/>
            <person name="Renault P."/>
            <person name="Dupont J."/>
            <person name="Gouzy J."/>
            <person name="Branca A."/>
            <person name="Abraham A.L."/>
            <person name="Ceppi M."/>
            <person name="Conseiller E."/>
            <person name="Debuchy R."/>
            <person name="Malagnac F."/>
            <person name="Goarin A."/>
            <person name="Silar P."/>
            <person name="Lacoste S."/>
            <person name="Sallet E."/>
            <person name="Bensimon A."/>
            <person name="Giraud T."/>
            <person name="Brygoo Y."/>
        </authorList>
    </citation>
    <scope>NUCLEOTIDE SEQUENCE [LARGE SCALE GENOMIC DNA]</scope>
    <source>
        <strain evidence="2">FM164</strain>
    </source>
</reference>
<proteinExistence type="predicted"/>